<dbReference type="SUPFAM" id="SSF52540">
    <property type="entry name" value="P-loop containing nucleoside triphosphate hydrolases"/>
    <property type="match status" value="1"/>
</dbReference>
<dbReference type="Gene3D" id="3.90.1430.10">
    <property type="entry name" value="Yeast translation eEF2 (G' domain)"/>
    <property type="match status" value="1"/>
</dbReference>
<comment type="caution">
    <text evidence="4">The sequence shown here is derived from an EMBL/GenBank/DDBJ whole genome shotgun (WGS) entry which is preliminary data.</text>
</comment>
<keyword evidence="2 4" id="KW-0251">Elongation factor</keyword>
<gene>
    <name evidence="4" type="primary">EFT1_3</name>
    <name evidence="4" type="ORF">TWF694_008298</name>
</gene>
<keyword evidence="1" id="KW-0963">Cytoplasm</keyword>
<dbReference type="SUPFAM" id="SSF50447">
    <property type="entry name" value="Translation proteins"/>
    <property type="match status" value="1"/>
</dbReference>
<dbReference type="InterPro" id="IPR027417">
    <property type="entry name" value="P-loop_NTPase"/>
</dbReference>
<sequence length="437" mass="48626">MPQDYDPLSSLRISRTESGITKPIDSLIQAFTKNLSCQNTEPGPTDSPVTSFQVTLDEKDARNVKQERNGNDFFFNLITAQSIDFISPSPYLRMADGVWILTDPTDNVSLQTETLIKQPLDELLKPIFFFDRFTQLLSEGYPEDGIYQVLLRHIKGLNDVIAAHGDANTKLGDVQVRPEKCNVAFGSIQEGWGFNIRHFTGMYSQMFGVDEERMTAHLWGDSFFNPRTKKWMDNSDGMPMKRAFSQFVLDPVLVLYQAAKGGHEGTALHVASKLKIEVKGEDQEKKGMDLFHAIMRNWMPIDACLAAMTAVHLPSPVTAQRYRADSIHEGVSHDEAYNAIAGCDRNGPLSVYIPSLDPTANTVGSDRTYNFGRVFAGTLKAGDGIKIQRRNHVKAEKEDFEWSVVRVESIIAGLGEKGKWGTVEDAAAGGIVCLVRD</sequence>
<proteinExistence type="predicted"/>
<name>A0AAV9XIC1_9PEZI</name>
<evidence type="ECO:0000256" key="2">
    <source>
        <dbReference type="ARBA" id="ARBA00022768"/>
    </source>
</evidence>
<keyword evidence="5" id="KW-1185">Reference proteome</keyword>
<dbReference type="GO" id="GO:0043022">
    <property type="term" value="F:ribosome binding"/>
    <property type="evidence" value="ECO:0007669"/>
    <property type="project" value="TreeGrafter"/>
</dbReference>
<evidence type="ECO:0000313" key="5">
    <source>
        <dbReference type="Proteomes" id="UP001365542"/>
    </source>
</evidence>
<dbReference type="EMBL" id="JAVHJO010000004">
    <property type="protein sequence ID" value="KAK6540914.1"/>
    <property type="molecule type" value="Genomic_DNA"/>
</dbReference>
<dbReference type="GO" id="GO:1990904">
    <property type="term" value="C:ribonucleoprotein complex"/>
    <property type="evidence" value="ECO:0007669"/>
    <property type="project" value="TreeGrafter"/>
</dbReference>
<dbReference type="Proteomes" id="UP001365542">
    <property type="component" value="Unassembled WGS sequence"/>
</dbReference>
<accession>A0AAV9XIC1</accession>
<evidence type="ECO:0000256" key="1">
    <source>
        <dbReference type="ARBA" id="ARBA00022490"/>
    </source>
</evidence>
<reference evidence="4 5" key="1">
    <citation type="submission" date="2019-10" db="EMBL/GenBank/DDBJ databases">
        <authorList>
            <person name="Palmer J.M."/>
        </authorList>
    </citation>
    <scope>NUCLEOTIDE SEQUENCE [LARGE SCALE GENOMIC DNA]</scope>
    <source>
        <strain evidence="4 5">TWF694</strain>
    </source>
</reference>
<dbReference type="Gene3D" id="2.40.30.10">
    <property type="entry name" value="Translation factors"/>
    <property type="match status" value="1"/>
</dbReference>
<dbReference type="GO" id="GO:0005829">
    <property type="term" value="C:cytosol"/>
    <property type="evidence" value="ECO:0007669"/>
    <property type="project" value="TreeGrafter"/>
</dbReference>
<dbReference type="PANTHER" id="PTHR42908:SF10">
    <property type="entry name" value="EUKARYOTIC TRANSLATION ELONGATION FACTOR 2"/>
    <property type="match status" value="1"/>
</dbReference>
<organism evidence="4 5">
    <name type="scientific">Orbilia ellipsospora</name>
    <dbReference type="NCBI Taxonomy" id="2528407"/>
    <lineage>
        <taxon>Eukaryota</taxon>
        <taxon>Fungi</taxon>
        <taxon>Dikarya</taxon>
        <taxon>Ascomycota</taxon>
        <taxon>Pezizomycotina</taxon>
        <taxon>Orbiliomycetes</taxon>
        <taxon>Orbiliales</taxon>
        <taxon>Orbiliaceae</taxon>
        <taxon>Orbilia</taxon>
    </lineage>
</organism>
<evidence type="ECO:0000313" key="4">
    <source>
        <dbReference type="EMBL" id="KAK6540914.1"/>
    </source>
</evidence>
<protein>
    <submittedName>
        <fullName evidence="4">Elongation factor 2</fullName>
    </submittedName>
</protein>
<dbReference type="AlphaFoldDB" id="A0AAV9XIC1"/>
<evidence type="ECO:0000256" key="3">
    <source>
        <dbReference type="ARBA" id="ARBA00022917"/>
    </source>
</evidence>
<dbReference type="InterPro" id="IPR009000">
    <property type="entry name" value="Transl_B-barrel_sf"/>
</dbReference>
<dbReference type="GO" id="GO:0003746">
    <property type="term" value="F:translation elongation factor activity"/>
    <property type="evidence" value="ECO:0007669"/>
    <property type="project" value="UniProtKB-KW"/>
</dbReference>
<keyword evidence="3" id="KW-0648">Protein biosynthesis</keyword>
<dbReference type="PANTHER" id="PTHR42908">
    <property type="entry name" value="TRANSLATION ELONGATION FACTOR-RELATED"/>
    <property type="match status" value="1"/>
</dbReference>
<dbReference type="GO" id="GO:0003924">
    <property type="term" value="F:GTPase activity"/>
    <property type="evidence" value="ECO:0007669"/>
    <property type="project" value="TreeGrafter"/>
</dbReference>